<evidence type="ECO:0000256" key="8">
    <source>
        <dbReference type="SAM" id="MobiDB-lite"/>
    </source>
</evidence>
<dbReference type="Pfam" id="PF00664">
    <property type="entry name" value="ABC_membrane"/>
    <property type="match status" value="1"/>
</dbReference>
<dbReference type="GO" id="GO:0015421">
    <property type="term" value="F:ABC-type oligopeptide transporter activity"/>
    <property type="evidence" value="ECO:0007669"/>
    <property type="project" value="TreeGrafter"/>
</dbReference>
<feature type="transmembrane region" description="Helical" evidence="9">
    <location>
        <begin position="285"/>
        <end position="305"/>
    </location>
</feature>
<feature type="compositionally biased region" description="Basic and acidic residues" evidence="8">
    <location>
        <begin position="1"/>
        <end position="14"/>
    </location>
</feature>
<reference evidence="10 11" key="1">
    <citation type="submission" date="2010-12" db="EMBL/GenBank/DDBJ databases">
        <title>Whole genome sequence of Acidiphilium multivorum AIU301.</title>
        <authorList>
            <person name="Narita-Yamada S."/>
            <person name="Nakamura S."/>
            <person name="Ito N."/>
            <person name="Takarada H."/>
            <person name="Katano Y."/>
            <person name="Nakazawa H."/>
            <person name="Hosoyama A."/>
            <person name="Yamada R."/>
            <person name="Fujita N."/>
        </authorList>
    </citation>
    <scope>NUCLEOTIDE SEQUENCE [LARGE SCALE GENOMIC DNA]</scope>
    <source>
        <strain evidence="11">DSM 11245 / JCM 8867 / AIU301</strain>
    </source>
</reference>
<evidence type="ECO:0000256" key="3">
    <source>
        <dbReference type="ARBA" id="ARBA00022692"/>
    </source>
</evidence>
<dbReference type="PROSITE" id="PS50929">
    <property type="entry name" value="ABC_TM1F"/>
    <property type="match status" value="1"/>
</dbReference>
<evidence type="ECO:0000313" key="11">
    <source>
        <dbReference type="Proteomes" id="UP000007100"/>
    </source>
</evidence>
<dbReference type="Gene3D" id="3.40.50.300">
    <property type="entry name" value="P-loop containing nucleotide triphosphate hydrolases"/>
    <property type="match status" value="1"/>
</dbReference>
<feature type="transmembrane region" description="Helical" evidence="9">
    <location>
        <begin position="175"/>
        <end position="194"/>
    </location>
</feature>
<sequence length="622" mass="66697">MEPETMPDHKKAIAEAEGIESAPRRSPAPEASAPLAIPLSAPPASRPQRFLLRAILRHAPGHATIVLSVVAAVACSVLSQYAVKNLVDVLTANQRGAVWGAFMLLAGLIAADNLAWRIGGFVAARSFVAVTGELRRALFNHTLGHSPGFFADRRPGMLAGRISVTGNAVFRLENLMVWNVLPPALAVVLAIVMITSVDPAMGLALLGIALALGAVLAWLAAKGRRLHRDYAEAAASVDGELVDVINNVAVVRAFGAMFRERQRFAEDVGREMRARRASLNYLEGLRSFHAVTTALLTAGMLAWIIDRWLDHAASPGDVVLVTTLGFTVLHGTRDLAIALVEMVQDWARLHEALASLLIPHDMMDAADARALPQARGAVSFADLDFAYPDGRAVLKEVNLTVAPGEKVGLVGRSGSGKTTLLALLQRQYDPARGRVTIDGTDIAALSRQGLAEILSVVSQDVQLFHRSVRENIRYGRPDAGDAEVEAAARAANAHDFIMALPQGYDTLVGERGMKLSGGQRQRLAIARAVLRDAPVLLLDEATSALDSESEAAVQEAIDRLARNRTVIAVAHRLATLRDFDRIVVMAEGRIVDEGSPAALASRPGPYRELLRRQDTARLGRAA</sequence>
<dbReference type="InterPro" id="IPR036640">
    <property type="entry name" value="ABC1_TM_sf"/>
</dbReference>
<dbReference type="InterPro" id="IPR039421">
    <property type="entry name" value="Type_1_exporter"/>
</dbReference>
<dbReference type="PANTHER" id="PTHR43394:SF1">
    <property type="entry name" value="ATP-BINDING CASSETTE SUB-FAMILY B MEMBER 10, MITOCHONDRIAL"/>
    <property type="match status" value="1"/>
</dbReference>
<dbReference type="GO" id="GO:0005524">
    <property type="term" value="F:ATP binding"/>
    <property type="evidence" value="ECO:0007669"/>
    <property type="project" value="UniProtKB-KW"/>
</dbReference>
<dbReference type="SUPFAM" id="SSF90123">
    <property type="entry name" value="ABC transporter transmembrane region"/>
    <property type="match status" value="1"/>
</dbReference>
<dbReference type="OrthoDB" id="5288404at2"/>
<dbReference type="InterPro" id="IPR003593">
    <property type="entry name" value="AAA+_ATPase"/>
</dbReference>
<dbReference type="PANTHER" id="PTHR43394">
    <property type="entry name" value="ATP-DEPENDENT PERMEASE MDL1, MITOCHONDRIAL"/>
    <property type="match status" value="1"/>
</dbReference>
<dbReference type="SMART" id="SM00382">
    <property type="entry name" value="AAA"/>
    <property type="match status" value="1"/>
</dbReference>
<organism evidence="10 11">
    <name type="scientific">Acidiphilium multivorum (strain DSM 11245 / JCM 8867 / NBRC 100883 / AIU 301)</name>
    <dbReference type="NCBI Taxonomy" id="926570"/>
    <lineage>
        <taxon>Bacteria</taxon>
        <taxon>Pseudomonadati</taxon>
        <taxon>Pseudomonadota</taxon>
        <taxon>Alphaproteobacteria</taxon>
        <taxon>Acetobacterales</taxon>
        <taxon>Acidocellaceae</taxon>
        <taxon>Acidiphilium</taxon>
    </lineage>
</organism>
<dbReference type="GO" id="GO:0016887">
    <property type="term" value="F:ATP hydrolysis activity"/>
    <property type="evidence" value="ECO:0007669"/>
    <property type="project" value="InterPro"/>
</dbReference>
<evidence type="ECO:0000256" key="1">
    <source>
        <dbReference type="ARBA" id="ARBA00004651"/>
    </source>
</evidence>
<keyword evidence="2" id="KW-0813">Transport</keyword>
<protein>
    <submittedName>
        <fullName evidence="10">Putative ABC transporter permease/ATP-binding protein</fullName>
    </submittedName>
</protein>
<dbReference type="Gene3D" id="1.20.1560.10">
    <property type="entry name" value="ABC transporter type 1, transmembrane domain"/>
    <property type="match status" value="1"/>
</dbReference>
<keyword evidence="5 10" id="KW-0067">ATP-binding</keyword>
<keyword evidence="3 9" id="KW-0812">Transmembrane</keyword>
<dbReference type="AlphaFoldDB" id="F0IY96"/>
<comment type="subcellular location">
    <subcellularLocation>
        <location evidence="1">Cell membrane</location>
        <topology evidence="1">Multi-pass membrane protein</topology>
    </subcellularLocation>
</comment>
<dbReference type="PROSITE" id="PS00211">
    <property type="entry name" value="ABC_TRANSPORTER_1"/>
    <property type="match status" value="1"/>
</dbReference>
<gene>
    <name evidence="10" type="ordered locus">ACMV_14090</name>
</gene>
<dbReference type="SUPFAM" id="SSF52540">
    <property type="entry name" value="P-loop containing nucleoside triphosphate hydrolases"/>
    <property type="match status" value="1"/>
</dbReference>
<feature type="transmembrane region" description="Helical" evidence="9">
    <location>
        <begin position="63"/>
        <end position="82"/>
    </location>
</feature>
<evidence type="ECO:0000256" key="5">
    <source>
        <dbReference type="ARBA" id="ARBA00022840"/>
    </source>
</evidence>
<evidence type="ECO:0000256" key="9">
    <source>
        <dbReference type="SAM" id="Phobius"/>
    </source>
</evidence>
<dbReference type="GO" id="GO:0005886">
    <property type="term" value="C:plasma membrane"/>
    <property type="evidence" value="ECO:0007669"/>
    <property type="project" value="UniProtKB-SubCell"/>
</dbReference>
<name>F0IY96_ACIMA</name>
<evidence type="ECO:0000313" key="10">
    <source>
        <dbReference type="EMBL" id="BAJ80756.1"/>
    </source>
</evidence>
<proteinExistence type="predicted"/>
<feature type="compositionally biased region" description="Low complexity" evidence="8">
    <location>
        <begin position="20"/>
        <end position="39"/>
    </location>
</feature>
<evidence type="ECO:0000256" key="4">
    <source>
        <dbReference type="ARBA" id="ARBA00022741"/>
    </source>
</evidence>
<dbReference type="HOGENOM" id="CLU_000604_84_5_5"/>
<dbReference type="Pfam" id="PF00005">
    <property type="entry name" value="ABC_tran"/>
    <property type="match status" value="1"/>
</dbReference>
<dbReference type="EMBL" id="AP012035">
    <property type="protein sequence ID" value="BAJ80756.1"/>
    <property type="molecule type" value="Genomic_DNA"/>
</dbReference>
<accession>F0IY96</accession>
<keyword evidence="4" id="KW-0547">Nucleotide-binding</keyword>
<keyword evidence="11" id="KW-1185">Reference proteome</keyword>
<dbReference type="PROSITE" id="PS50893">
    <property type="entry name" value="ABC_TRANSPORTER_2"/>
    <property type="match status" value="1"/>
</dbReference>
<evidence type="ECO:0000256" key="6">
    <source>
        <dbReference type="ARBA" id="ARBA00022989"/>
    </source>
</evidence>
<dbReference type="KEGG" id="amv:ACMV_14090"/>
<dbReference type="Proteomes" id="UP000007100">
    <property type="component" value="Chromosome"/>
</dbReference>
<dbReference type="InterPro" id="IPR011527">
    <property type="entry name" value="ABC1_TM_dom"/>
</dbReference>
<keyword evidence="6 9" id="KW-1133">Transmembrane helix</keyword>
<feature type="transmembrane region" description="Helical" evidence="9">
    <location>
        <begin position="97"/>
        <end position="116"/>
    </location>
</feature>
<dbReference type="InterPro" id="IPR003439">
    <property type="entry name" value="ABC_transporter-like_ATP-bd"/>
</dbReference>
<evidence type="ECO:0000256" key="2">
    <source>
        <dbReference type="ARBA" id="ARBA00022448"/>
    </source>
</evidence>
<dbReference type="InterPro" id="IPR017871">
    <property type="entry name" value="ABC_transporter-like_CS"/>
</dbReference>
<feature type="region of interest" description="Disordered" evidence="8">
    <location>
        <begin position="1"/>
        <end position="40"/>
    </location>
</feature>
<keyword evidence="7 9" id="KW-0472">Membrane</keyword>
<dbReference type="InterPro" id="IPR027417">
    <property type="entry name" value="P-loop_NTPase"/>
</dbReference>
<dbReference type="FunFam" id="3.40.50.300:FF:000287">
    <property type="entry name" value="Multidrug ABC transporter ATP-binding protein"/>
    <property type="match status" value="1"/>
</dbReference>
<evidence type="ECO:0000256" key="7">
    <source>
        <dbReference type="ARBA" id="ARBA00023136"/>
    </source>
</evidence>
<feature type="transmembrane region" description="Helical" evidence="9">
    <location>
        <begin position="200"/>
        <end position="221"/>
    </location>
</feature>